<dbReference type="FunFam" id="3.50.80.10:FF:000001">
    <property type="entry name" value="D-aminoacyl-tRNA deacylase"/>
    <property type="match status" value="1"/>
</dbReference>
<proteinExistence type="inferred from homology"/>
<comment type="domain">
    <text evidence="3">A Gly-cisPro motif from one monomer fits into the active site of the other monomer to allow specific chiral rejection of L-amino acids.</text>
</comment>
<dbReference type="PANTHER" id="PTHR10472">
    <property type="entry name" value="D-TYROSYL-TRNA TYR DEACYLASE"/>
    <property type="match status" value="1"/>
</dbReference>
<dbReference type="GO" id="GO:0051500">
    <property type="term" value="F:D-tyrosyl-tRNA(Tyr) deacylase activity"/>
    <property type="evidence" value="ECO:0007669"/>
    <property type="project" value="TreeGrafter"/>
</dbReference>
<evidence type="ECO:0000256" key="2">
    <source>
        <dbReference type="ARBA" id="ARBA00022801"/>
    </source>
</evidence>
<sequence length="145" mass="15733">MKALIQRVKQASVEVEGLSIASIQAGMLVLVGIDAHDTEANVIALAERLLKYRLFADEQGKMNLNIQQSAGEILLVSQFTLSAQTDKGLRPGFSSAASPDQGKLLFDRVVEHITGLYPNTQTGQFGADMQVFLQNDGPVTFLLEN</sequence>
<comment type="subcellular location">
    <subcellularLocation>
        <location evidence="3">Cytoplasm</location>
    </subcellularLocation>
</comment>
<dbReference type="HAMAP" id="MF_00518">
    <property type="entry name" value="Deacylase_Dtd"/>
    <property type="match status" value="1"/>
</dbReference>
<dbReference type="Proteomes" id="UP000321764">
    <property type="component" value="Unassembled WGS sequence"/>
</dbReference>
<evidence type="ECO:0000256" key="3">
    <source>
        <dbReference type="HAMAP-Rule" id="MF_00518"/>
    </source>
</evidence>
<name>A0A5C8ZBS9_9GAMM</name>
<dbReference type="Pfam" id="PF02580">
    <property type="entry name" value="Tyr_Deacylase"/>
    <property type="match status" value="1"/>
</dbReference>
<dbReference type="GO" id="GO:0043908">
    <property type="term" value="F:Ser(Gly)-tRNA(Ala) hydrolase activity"/>
    <property type="evidence" value="ECO:0007669"/>
    <property type="project" value="UniProtKB-UniRule"/>
</dbReference>
<dbReference type="InterPro" id="IPR023509">
    <property type="entry name" value="DTD-like_sf"/>
</dbReference>
<dbReference type="EC" id="3.1.1.96" evidence="3"/>
<evidence type="ECO:0000313" key="5">
    <source>
        <dbReference type="Proteomes" id="UP000321764"/>
    </source>
</evidence>
<organism evidence="4 5">
    <name type="scientific">Reinekea thalattae</name>
    <dbReference type="NCBI Taxonomy" id="2593301"/>
    <lineage>
        <taxon>Bacteria</taxon>
        <taxon>Pseudomonadati</taxon>
        <taxon>Pseudomonadota</taxon>
        <taxon>Gammaproteobacteria</taxon>
        <taxon>Oceanospirillales</taxon>
        <taxon>Saccharospirillaceae</taxon>
        <taxon>Reinekea</taxon>
    </lineage>
</organism>
<keyword evidence="3" id="KW-0963">Cytoplasm</keyword>
<dbReference type="OrthoDB" id="9801395at2"/>
<reference evidence="4 5" key="1">
    <citation type="submission" date="2019-07" db="EMBL/GenBank/DDBJ databases">
        <title>Reinekea sp. strain SSH23 genome sequencing and assembly.</title>
        <authorList>
            <person name="Kim I."/>
        </authorList>
    </citation>
    <scope>NUCLEOTIDE SEQUENCE [LARGE SCALE GENOMIC DNA]</scope>
    <source>
        <strain evidence="4 5">SSH23</strain>
    </source>
</reference>
<comment type="similarity">
    <text evidence="1 3">Belongs to the DTD family.</text>
</comment>
<dbReference type="EMBL" id="VKAD01000001">
    <property type="protein sequence ID" value="TXR54739.1"/>
    <property type="molecule type" value="Genomic_DNA"/>
</dbReference>
<keyword evidence="5" id="KW-1185">Reference proteome</keyword>
<dbReference type="EC" id="3.1.1.-" evidence="3"/>
<comment type="function">
    <text evidence="3">An aminoacyl-tRNA editing enzyme that deacylates mischarged D-aminoacyl-tRNAs. Also deacylates mischarged glycyl-tRNA(Ala), protecting cells against glycine mischarging by AlaRS. Acts via tRNA-based rather than protein-based catalysis; rejects L-amino acids rather than detecting D-amino acids in the active site. By recycling D-aminoacyl-tRNA to D-amino acids and free tRNA molecules, this enzyme counteracts the toxicity associated with the formation of D-aminoacyl-tRNA entities in vivo and helps enforce protein L-homochirality.</text>
</comment>
<evidence type="ECO:0000313" key="4">
    <source>
        <dbReference type="EMBL" id="TXR54739.1"/>
    </source>
</evidence>
<dbReference type="NCBIfam" id="TIGR00256">
    <property type="entry name" value="D-aminoacyl-tRNA deacylase"/>
    <property type="match status" value="1"/>
</dbReference>
<accession>A0A5C8ZBS9</accession>
<dbReference type="GO" id="GO:0019478">
    <property type="term" value="P:D-amino acid catabolic process"/>
    <property type="evidence" value="ECO:0007669"/>
    <property type="project" value="UniProtKB-UniRule"/>
</dbReference>
<evidence type="ECO:0000256" key="1">
    <source>
        <dbReference type="ARBA" id="ARBA00009673"/>
    </source>
</evidence>
<protein>
    <recommendedName>
        <fullName evidence="3">D-aminoacyl-tRNA deacylase</fullName>
        <shortName evidence="3">DTD</shortName>
        <ecNumber evidence="3">3.1.1.96</ecNumber>
    </recommendedName>
    <alternativeName>
        <fullName evidence="3">Gly-tRNA(Ala) deacylase</fullName>
        <ecNumber evidence="3">3.1.1.-</ecNumber>
    </alternativeName>
</protein>
<keyword evidence="3" id="KW-0694">RNA-binding</keyword>
<keyword evidence="2 3" id="KW-0378">Hydrolase</keyword>
<gene>
    <name evidence="3" type="primary">dtd</name>
    <name evidence="4" type="ORF">FME95_09435</name>
</gene>
<dbReference type="SUPFAM" id="SSF69500">
    <property type="entry name" value="DTD-like"/>
    <property type="match status" value="1"/>
</dbReference>
<dbReference type="GO" id="GO:0106026">
    <property type="term" value="F:Gly-tRNA(Ala) deacylase activity"/>
    <property type="evidence" value="ECO:0007669"/>
    <property type="project" value="UniProtKB-UniRule"/>
</dbReference>
<comment type="caution">
    <text evidence="4">The sequence shown here is derived from an EMBL/GenBank/DDBJ whole genome shotgun (WGS) entry which is preliminary data.</text>
</comment>
<dbReference type="AlphaFoldDB" id="A0A5C8ZBS9"/>
<keyword evidence="3" id="KW-0820">tRNA-binding</keyword>
<dbReference type="PANTHER" id="PTHR10472:SF5">
    <property type="entry name" value="D-AMINOACYL-TRNA DEACYLASE 1"/>
    <property type="match status" value="1"/>
</dbReference>
<comment type="catalytic activity">
    <reaction evidence="3">
        <text>glycyl-tRNA(Ala) + H2O = tRNA(Ala) + glycine + H(+)</text>
        <dbReference type="Rhea" id="RHEA:53744"/>
        <dbReference type="Rhea" id="RHEA-COMP:9657"/>
        <dbReference type="Rhea" id="RHEA-COMP:13640"/>
        <dbReference type="ChEBI" id="CHEBI:15377"/>
        <dbReference type="ChEBI" id="CHEBI:15378"/>
        <dbReference type="ChEBI" id="CHEBI:57305"/>
        <dbReference type="ChEBI" id="CHEBI:78442"/>
        <dbReference type="ChEBI" id="CHEBI:78522"/>
    </reaction>
</comment>
<dbReference type="GO" id="GO:0000049">
    <property type="term" value="F:tRNA binding"/>
    <property type="evidence" value="ECO:0007669"/>
    <property type="project" value="UniProtKB-UniRule"/>
</dbReference>
<feature type="short sequence motif" description="Gly-cisPro motif, important for rejection of L-amino acids" evidence="3">
    <location>
        <begin position="137"/>
        <end position="138"/>
    </location>
</feature>
<comment type="subunit">
    <text evidence="3">Homodimer.</text>
</comment>
<dbReference type="Gene3D" id="3.50.80.10">
    <property type="entry name" value="D-tyrosyl-tRNA(Tyr) deacylase"/>
    <property type="match status" value="1"/>
</dbReference>
<dbReference type="RefSeq" id="WP_147714138.1">
    <property type="nucleotide sequence ID" value="NZ_VKAD01000001.1"/>
</dbReference>
<dbReference type="GO" id="GO:0005737">
    <property type="term" value="C:cytoplasm"/>
    <property type="evidence" value="ECO:0007669"/>
    <property type="project" value="UniProtKB-SubCell"/>
</dbReference>
<dbReference type="InterPro" id="IPR003732">
    <property type="entry name" value="Daa-tRNA_deacyls_DTD"/>
</dbReference>
<comment type="catalytic activity">
    <reaction evidence="3">
        <text>a D-aminoacyl-tRNA + H2O = a tRNA + a D-alpha-amino acid + H(+)</text>
        <dbReference type="Rhea" id="RHEA:13953"/>
        <dbReference type="Rhea" id="RHEA-COMP:10123"/>
        <dbReference type="Rhea" id="RHEA-COMP:10124"/>
        <dbReference type="ChEBI" id="CHEBI:15377"/>
        <dbReference type="ChEBI" id="CHEBI:15378"/>
        <dbReference type="ChEBI" id="CHEBI:59871"/>
        <dbReference type="ChEBI" id="CHEBI:78442"/>
        <dbReference type="ChEBI" id="CHEBI:79333"/>
        <dbReference type="EC" id="3.1.1.96"/>
    </reaction>
</comment>